<dbReference type="Gene3D" id="3.30.710.10">
    <property type="entry name" value="Potassium Channel Kv1.1, Chain A"/>
    <property type="match status" value="1"/>
</dbReference>
<protein>
    <recommendedName>
        <fullName evidence="4">BTB domain-containing protein</fullName>
    </recommendedName>
</protein>
<name>A0A9P5GKP7_PENCR</name>
<comment type="caution">
    <text evidence="2">The sequence shown here is derived from an EMBL/GenBank/DDBJ whole genome shotgun (WGS) entry which is preliminary data.</text>
</comment>
<evidence type="ECO:0000313" key="2">
    <source>
        <dbReference type="EMBL" id="KAF7525654.1"/>
    </source>
</evidence>
<sequence length="361" mass="40832">MAATSIRLSESFFKDLPIQLKVGKQGKIFHVHPGVFMPFTSSAIYARVYGSWKDRSEEVLDLTEFDEHTIVCFLSYVYARDYCPFPAAPDSNLEIEEQAKKFNLKTTGKESFNKGLLDGEGMFSVFLDLAHITKILRNLNPIETIPDHPAIDGLNTRPLTPIEDLMIPERPATIQSATNPLGLAGGHDELLAIEILTHAKVYCFAHVYLLTKLEAFALNRLAKTLAILQNKQISMSPQLMEAIRLIYSKTPNSSQNHARNLLSQFVALKFTALLGDQLCMLMSEGGSFAVEVSYKLGRRLLVSPLEDQVEKLHLKVSDLESEVSGMEKDLNQSREEVRGWEQWDQNLPSKRQRWPGRYYDI</sequence>
<dbReference type="InterPro" id="IPR011333">
    <property type="entry name" value="SKP1/BTB/POZ_sf"/>
</dbReference>
<reference evidence="2" key="1">
    <citation type="submission" date="2020-02" db="EMBL/GenBank/DDBJ databases">
        <authorList>
            <person name="Lichtner F.J."/>
        </authorList>
    </citation>
    <scope>NUCLEOTIDE SEQUENCE</scope>
    <source>
        <strain evidence="2">G10</strain>
    </source>
</reference>
<proteinExistence type="predicted"/>
<organism evidence="2 3">
    <name type="scientific">Penicillium crustosum</name>
    <name type="common">Blue mold fungus</name>
    <dbReference type="NCBI Taxonomy" id="36656"/>
    <lineage>
        <taxon>Eukaryota</taxon>
        <taxon>Fungi</taxon>
        <taxon>Dikarya</taxon>
        <taxon>Ascomycota</taxon>
        <taxon>Pezizomycotina</taxon>
        <taxon>Eurotiomycetes</taxon>
        <taxon>Eurotiomycetidae</taxon>
        <taxon>Eurotiales</taxon>
        <taxon>Aspergillaceae</taxon>
        <taxon>Penicillium</taxon>
    </lineage>
</organism>
<evidence type="ECO:0000256" key="1">
    <source>
        <dbReference type="SAM" id="Coils"/>
    </source>
</evidence>
<dbReference type="Proteomes" id="UP000701341">
    <property type="component" value="Unassembled WGS sequence"/>
</dbReference>
<dbReference type="PANTHER" id="PTHR47843">
    <property type="entry name" value="BTB DOMAIN-CONTAINING PROTEIN-RELATED"/>
    <property type="match status" value="1"/>
</dbReference>
<dbReference type="OrthoDB" id="9997739at2759"/>
<gene>
    <name evidence="2" type="ORF">PCG10_004645</name>
</gene>
<accession>A0A9P5GKP7</accession>
<keyword evidence="3" id="KW-1185">Reference proteome</keyword>
<feature type="coiled-coil region" evidence="1">
    <location>
        <begin position="309"/>
        <end position="336"/>
    </location>
</feature>
<evidence type="ECO:0008006" key="4">
    <source>
        <dbReference type="Google" id="ProtNLM"/>
    </source>
</evidence>
<dbReference type="EMBL" id="JAAOZQ010000027">
    <property type="protein sequence ID" value="KAF7525654.1"/>
    <property type="molecule type" value="Genomic_DNA"/>
</dbReference>
<evidence type="ECO:0000313" key="3">
    <source>
        <dbReference type="Proteomes" id="UP000701341"/>
    </source>
</evidence>
<dbReference type="AlphaFoldDB" id="A0A9P5GKP7"/>
<keyword evidence="1" id="KW-0175">Coiled coil</keyword>